<evidence type="ECO:0000313" key="2">
    <source>
        <dbReference type="Proteomes" id="UP000272778"/>
    </source>
</evidence>
<dbReference type="PANTHER" id="PTHR30441:SF8">
    <property type="entry name" value="DUF748 DOMAIN-CONTAINING PROTEIN"/>
    <property type="match status" value="1"/>
</dbReference>
<dbReference type="RefSeq" id="WP_124153080.1">
    <property type="nucleotide sequence ID" value="NZ_RQIS01000017.1"/>
</dbReference>
<dbReference type="Pfam" id="PF05359">
    <property type="entry name" value="DUF748"/>
    <property type="match status" value="1"/>
</dbReference>
<dbReference type="Proteomes" id="UP000272778">
    <property type="component" value="Unassembled WGS sequence"/>
</dbReference>
<evidence type="ECO:0000313" key="1">
    <source>
        <dbReference type="EMBL" id="RQH02982.1"/>
    </source>
</evidence>
<dbReference type="PANTHER" id="PTHR30441">
    <property type="entry name" value="DUF748 DOMAIN-CONTAINING PROTEIN"/>
    <property type="match status" value="1"/>
</dbReference>
<sequence length="386" mass="41123">MAMPIRSRTGLIVAIVAAVLVLGGLGGLYAIQREIKQRVAEALAPIGSASRIDISFWLTSVELRDVHLKAPHGWPTTDSLRAGRITVTTDPRAFLQHRIHIRDVTVHDFVMVVVRNADGSIQILPNLRDAVASAAPAPVADTSSHPGLPRENVIDRVAFENGSFEFYDRSVSDPPHRVTLSDAKATVGPIHLPALADRTQVAVTGEIKGPQHTGQVSFSGWVKIASEDSQTTTTLRGVDVATLAPYLIRKPGARTQIAGGTLDLDITATVSAFHVHAPGTITLRQLQLARPAQGHEALDTFLAIPTHIAIDALKAHNGDITLHFVLDGDLHDPKFKLDESLMTEVRAGFAKALGVSAEDVVKGAGETAKGIGEALRRLLGGGQPSK</sequence>
<dbReference type="OrthoDB" id="8560134at2"/>
<dbReference type="InterPro" id="IPR008023">
    <property type="entry name" value="DUF748"/>
</dbReference>
<dbReference type="GO" id="GO:0090313">
    <property type="term" value="P:regulation of protein targeting to membrane"/>
    <property type="evidence" value="ECO:0007669"/>
    <property type="project" value="TreeGrafter"/>
</dbReference>
<accession>A0A3N6N2A7</accession>
<dbReference type="AlphaFoldDB" id="A0A3N6N2A7"/>
<proteinExistence type="predicted"/>
<comment type="caution">
    <text evidence="1">The sequence shown here is derived from an EMBL/GenBank/DDBJ whole genome shotgun (WGS) entry which is preliminary data.</text>
</comment>
<reference evidence="1 2" key="1">
    <citation type="submission" date="2018-11" db="EMBL/GenBank/DDBJ databases">
        <title>Paraburkholderia sp. DHOA04, isolated from soil.</title>
        <authorList>
            <person name="Gao Z.-H."/>
            <person name="Qiu L.-H."/>
            <person name="Fu J.-C."/>
        </authorList>
    </citation>
    <scope>NUCLEOTIDE SEQUENCE [LARGE SCALE GENOMIC DNA]</scope>
    <source>
        <strain evidence="1 2">DHOA04</strain>
    </source>
</reference>
<protein>
    <submittedName>
        <fullName evidence="1">DUF748 domain-containing protein</fullName>
    </submittedName>
</protein>
<dbReference type="GO" id="GO:0005886">
    <property type="term" value="C:plasma membrane"/>
    <property type="evidence" value="ECO:0007669"/>
    <property type="project" value="TreeGrafter"/>
</dbReference>
<gene>
    <name evidence="1" type="ORF">D1Y85_21450</name>
</gene>
<organism evidence="1 2">
    <name type="scientific">Paraburkholderia dinghuensis</name>
    <dbReference type="NCBI Taxonomy" id="2305225"/>
    <lineage>
        <taxon>Bacteria</taxon>
        <taxon>Pseudomonadati</taxon>
        <taxon>Pseudomonadota</taxon>
        <taxon>Betaproteobacteria</taxon>
        <taxon>Burkholderiales</taxon>
        <taxon>Burkholderiaceae</taxon>
        <taxon>Paraburkholderia</taxon>
    </lineage>
</organism>
<name>A0A3N6N2A7_9BURK</name>
<dbReference type="InterPro" id="IPR052894">
    <property type="entry name" value="AsmA-related"/>
</dbReference>
<dbReference type="EMBL" id="RQIS01000017">
    <property type="protein sequence ID" value="RQH02982.1"/>
    <property type="molecule type" value="Genomic_DNA"/>
</dbReference>
<keyword evidence="2" id="KW-1185">Reference proteome</keyword>